<proteinExistence type="predicted"/>
<accession>A0A0E9RDL8</accession>
<protein>
    <submittedName>
        <fullName evidence="1">Uncharacterized protein</fullName>
    </submittedName>
</protein>
<organism evidence="1">
    <name type="scientific">Anguilla anguilla</name>
    <name type="common">European freshwater eel</name>
    <name type="synonym">Muraena anguilla</name>
    <dbReference type="NCBI Taxonomy" id="7936"/>
    <lineage>
        <taxon>Eukaryota</taxon>
        <taxon>Metazoa</taxon>
        <taxon>Chordata</taxon>
        <taxon>Craniata</taxon>
        <taxon>Vertebrata</taxon>
        <taxon>Euteleostomi</taxon>
        <taxon>Actinopterygii</taxon>
        <taxon>Neopterygii</taxon>
        <taxon>Teleostei</taxon>
        <taxon>Anguilliformes</taxon>
        <taxon>Anguillidae</taxon>
        <taxon>Anguilla</taxon>
    </lineage>
</organism>
<dbReference type="EMBL" id="GBXM01081695">
    <property type="protein sequence ID" value="JAH26882.1"/>
    <property type="molecule type" value="Transcribed_RNA"/>
</dbReference>
<name>A0A0E9RDL8_ANGAN</name>
<reference evidence="1" key="2">
    <citation type="journal article" date="2015" name="Fish Shellfish Immunol.">
        <title>Early steps in the European eel (Anguilla anguilla)-Vibrio vulnificus interaction in the gills: Role of the RtxA13 toxin.</title>
        <authorList>
            <person name="Callol A."/>
            <person name="Pajuelo D."/>
            <person name="Ebbesson L."/>
            <person name="Teles M."/>
            <person name="MacKenzie S."/>
            <person name="Amaro C."/>
        </authorList>
    </citation>
    <scope>NUCLEOTIDE SEQUENCE</scope>
</reference>
<sequence>MSNAIQYMNIIHIHIAMQTKLGLLRVAKFTLKQWT</sequence>
<reference evidence="1" key="1">
    <citation type="submission" date="2014-11" db="EMBL/GenBank/DDBJ databases">
        <authorList>
            <person name="Amaro Gonzalez C."/>
        </authorList>
    </citation>
    <scope>NUCLEOTIDE SEQUENCE</scope>
</reference>
<dbReference type="AlphaFoldDB" id="A0A0E9RDL8"/>
<evidence type="ECO:0000313" key="1">
    <source>
        <dbReference type="EMBL" id="JAH26882.1"/>
    </source>
</evidence>